<keyword evidence="1" id="KW-0472">Membrane</keyword>
<feature type="transmembrane region" description="Helical" evidence="1">
    <location>
        <begin position="57"/>
        <end position="84"/>
    </location>
</feature>
<feature type="domain" description="VanZ-like" evidence="2">
    <location>
        <begin position="49"/>
        <end position="121"/>
    </location>
</feature>
<dbReference type="OrthoDB" id="3831062at2"/>
<dbReference type="PANTHER" id="PTHR28008:SF1">
    <property type="entry name" value="DOMAIN PROTEIN, PUTATIVE (AFU_ORTHOLOGUE AFUA_3G10980)-RELATED"/>
    <property type="match status" value="1"/>
</dbReference>
<evidence type="ECO:0000259" key="2">
    <source>
        <dbReference type="Pfam" id="PF04892"/>
    </source>
</evidence>
<sequence length="126" mass="12748">MPAAPPVPPRHPRRGHARTAALLVALAVQALVLYLPVVPDAPGTGVPGADKITHAAVFALVTMAGLGAGLPPAIVVGFGVVHAAASELVQHTMLPGRSGDVLDVVADLAGVTLGVVVARWLARRRS</sequence>
<keyword evidence="1" id="KW-1133">Transmembrane helix</keyword>
<protein>
    <submittedName>
        <fullName evidence="3">VanZ family protein</fullName>
    </submittedName>
</protein>
<feature type="transmembrane region" description="Helical" evidence="1">
    <location>
        <begin position="20"/>
        <end position="37"/>
    </location>
</feature>
<keyword evidence="1" id="KW-0812">Transmembrane</keyword>
<reference evidence="3 4" key="1">
    <citation type="submission" date="2019-05" db="EMBL/GenBank/DDBJ databases">
        <title>Georgenia *** sp. nov., and Georgenia *** sp. nov., isolated from the intestinal contents of plateau pika (Ochotona curzoniae) in the Qinghai-Tibet plateau of China.</title>
        <authorList>
            <person name="Tian Z."/>
        </authorList>
    </citation>
    <scope>NUCLEOTIDE SEQUENCE [LARGE SCALE GENOMIC DNA]</scope>
    <source>
        <strain evidence="3 4">Z443</strain>
    </source>
</reference>
<dbReference type="PANTHER" id="PTHR28008">
    <property type="entry name" value="DOMAIN PROTEIN, PUTATIVE (AFU_ORTHOLOGUE AFUA_3G10980)-RELATED"/>
    <property type="match status" value="1"/>
</dbReference>
<gene>
    <name evidence="3" type="ORF">FE374_13430</name>
</gene>
<evidence type="ECO:0000256" key="1">
    <source>
        <dbReference type="SAM" id="Phobius"/>
    </source>
</evidence>
<dbReference type="EMBL" id="CP040915">
    <property type="protein sequence ID" value="QDC25481.1"/>
    <property type="molecule type" value="Genomic_DNA"/>
</dbReference>
<dbReference type="Proteomes" id="UP000314616">
    <property type="component" value="Chromosome"/>
</dbReference>
<dbReference type="AlphaFoldDB" id="A0A5B8C7R0"/>
<dbReference type="KEGG" id="gyu:FE374_13430"/>
<feature type="transmembrane region" description="Helical" evidence="1">
    <location>
        <begin position="104"/>
        <end position="122"/>
    </location>
</feature>
<dbReference type="InterPro" id="IPR006976">
    <property type="entry name" value="VanZ-like"/>
</dbReference>
<evidence type="ECO:0000313" key="3">
    <source>
        <dbReference type="EMBL" id="QDC25481.1"/>
    </source>
</evidence>
<organism evidence="3 4">
    <name type="scientific">Georgenia yuyongxinii</name>
    <dbReference type="NCBI Taxonomy" id="2589797"/>
    <lineage>
        <taxon>Bacteria</taxon>
        <taxon>Bacillati</taxon>
        <taxon>Actinomycetota</taxon>
        <taxon>Actinomycetes</taxon>
        <taxon>Micrococcales</taxon>
        <taxon>Bogoriellaceae</taxon>
        <taxon>Georgenia</taxon>
    </lineage>
</organism>
<proteinExistence type="predicted"/>
<accession>A0A5B8C7R0</accession>
<name>A0A5B8C7R0_9MICO</name>
<evidence type="ECO:0000313" key="4">
    <source>
        <dbReference type="Proteomes" id="UP000314616"/>
    </source>
</evidence>
<dbReference type="Pfam" id="PF04892">
    <property type="entry name" value="VanZ"/>
    <property type="match status" value="1"/>
</dbReference>